<feature type="chain" id="PRO_5045799945" description="Probable periplasmic serine endoprotease DegP-like" evidence="15">
    <location>
        <begin position="26"/>
        <end position="467"/>
    </location>
</feature>
<comment type="subcellular location">
    <subcellularLocation>
        <location evidence="3">Periplasm</location>
    </subcellularLocation>
</comment>
<gene>
    <name evidence="17" type="ORF">EYC87_12515</name>
</gene>
<evidence type="ECO:0000256" key="4">
    <source>
        <dbReference type="ARBA" id="ARBA00010541"/>
    </source>
</evidence>
<dbReference type="InterPro" id="IPR036034">
    <property type="entry name" value="PDZ_sf"/>
</dbReference>
<keyword evidence="9" id="KW-0677">Repeat</keyword>
<evidence type="ECO:0000256" key="6">
    <source>
        <dbReference type="ARBA" id="ARBA00013958"/>
    </source>
</evidence>
<evidence type="ECO:0000256" key="3">
    <source>
        <dbReference type="ARBA" id="ARBA00004418"/>
    </source>
</evidence>
<dbReference type="InterPro" id="IPR001940">
    <property type="entry name" value="Peptidase_S1C"/>
</dbReference>
<evidence type="ECO:0000256" key="7">
    <source>
        <dbReference type="ARBA" id="ARBA00022670"/>
    </source>
</evidence>
<evidence type="ECO:0000259" key="16">
    <source>
        <dbReference type="PROSITE" id="PS50106"/>
    </source>
</evidence>
<feature type="domain" description="PDZ" evidence="16">
    <location>
        <begin position="362"/>
        <end position="456"/>
    </location>
</feature>
<evidence type="ECO:0000313" key="17">
    <source>
        <dbReference type="EMBL" id="MCX2974407.1"/>
    </source>
</evidence>
<dbReference type="InterPro" id="IPR001478">
    <property type="entry name" value="PDZ"/>
</dbReference>
<evidence type="ECO:0000256" key="9">
    <source>
        <dbReference type="ARBA" id="ARBA00022737"/>
    </source>
</evidence>
<dbReference type="InterPro" id="IPR011782">
    <property type="entry name" value="Pept_S1C_Do"/>
</dbReference>
<dbReference type="EC" id="3.4.21.107" evidence="5"/>
<dbReference type="PRINTS" id="PR00834">
    <property type="entry name" value="PROTEASES2C"/>
</dbReference>
<dbReference type="CDD" id="cd10839">
    <property type="entry name" value="cpPDZ1_DegP-like"/>
    <property type="match status" value="1"/>
</dbReference>
<evidence type="ECO:0000256" key="12">
    <source>
        <dbReference type="ARBA" id="ARBA00022825"/>
    </source>
</evidence>
<protein>
    <recommendedName>
        <fullName evidence="6">Probable periplasmic serine endoprotease DegP-like</fullName>
        <ecNumber evidence="5">3.4.21.107</ecNumber>
    </recommendedName>
    <alternativeName>
        <fullName evidence="14">Protease Do</fullName>
    </alternativeName>
</protein>
<feature type="signal peptide" evidence="15">
    <location>
        <begin position="1"/>
        <end position="25"/>
    </location>
</feature>
<dbReference type="InterPro" id="IPR009003">
    <property type="entry name" value="Peptidase_S1_PA"/>
</dbReference>
<accession>A0ABT3SWN0</accession>
<name>A0ABT3SWN0_9GAMM</name>
<dbReference type="RefSeq" id="WP_279253186.1">
    <property type="nucleotide sequence ID" value="NZ_SHNP01000004.1"/>
</dbReference>
<dbReference type="SUPFAM" id="SSF50156">
    <property type="entry name" value="PDZ domain-like"/>
    <property type="match status" value="2"/>
</dbReference>
<evidence type="ECO:0000256" key="8">
    <source>
        <dbReference type="ARBA" id="ARBA00022729"/>
    </source>
</evidence>
<comment type="caution">
    <text evidence="17">The sequence shown here is derived from an EMBL/GenBank/DDBJ whole genome shotgun (WGS) entry which is preliminary data.</text>
</comment>
<evidence type="ECO:0000256" key="13">
    <source>
        <dbReference type="ARBA" id="ARBA00023016"/>
    </source>
</evidence>
<evidence type="ECO:0000256" key="14">
    <source>
        <dbReference type="ARBA" id="ARBA00032850"/>
    </source>
</evidence>
<feature type="domain" description="PDZ" evidence="16">
    <location>
        <begin position="249"/>
        <end position="345"/>
    </location>
</feature>
<evidence type="ECO:0000256" key="10">
    <source>
        <dbReference type="ARBA" id="ARBA00022764"/>
    </source>
</evidence>
<comment type="function">
    <text evidence="2">Might be efficient in the degradation of transiently denatured and unfolded proteins which accumulate in the periplasm following stress conditions.</text>
</comment>
<keyword evidence="10" id="KW-0574">Periplasm</keyword>
<evidence type="ECO:0000256" key="5">
    <source>
        <dbReference type="ARBA" id="ARBA00013035"/>
    </source>
</evidence>
<evidence type="ECO:0000256" key="1">
    <source>
        <dbReference type="ARBA" id="ARBA00001772"/>
    </source>
</evidence>
<dbReference type="NCBIfam" id="TIGR02037">
    <property type="entry name" value="degP_htrA_DO"/>
    <property type="match status" value="1"/>
</dbReference>
<comment type="similarity">
    <text evidence="4">Belongs to the peptidase S1C family.</text>
</comment>
<dbReference type="SMART" id="SM00228">
    <property type="entry name" value="PDZ"/>
    <property type="match status" value="2"/>
</dbReference>
<dbReference type="Proteomes" id="UP001143307">
    <property type="component" value="Unassembled WGS sequence"/>
</dbReference>
<keyword evidence="11" id="KW-0378">Hydrolase</keyword>
<proteinExistence type="inferred from homology"/>
<evidence type="ECO:0000256" key="15">
    <source>
        <dbReference type="SAM" id="SignalP"/>
    </source>
</evidence>
<dbReference type="EMBL" id="SHNP01000004">
    <property type="protein sequence ID" value="MCX2974407.1"/>
    <property type="molecule type" value="Genomic_DNA"/>
</dbReference>
<keyword evidence="7" id="KW-0645">Protease</keyword>
<evidence type="ECO:0000256" key="11">
    <source>
        <dbReference type="ARBA" id="ARBA00022801"/>
    </source>
</evidence>
<sequence>MTLLSRLIYITLFIALLLTGRAASAAQLPDFTDIVKQSSPAVVKIIVEASGPRPGQAQPGPEEMPEYLRRFFEFRGGPQTPRQRMGMGSGFVISEDGLIVTNNHVVEGADSVLVRMSDRREFDAQVVGTDPRSDLALLRVDASKLPVLELAPHDDLDVGEWVLAIGSPFGLDYSVTAGIVSAEGRSLPTEAGENYVPFIQTDVAINPGNSGGPLFNLEGEVVGVNSQIFTRSGGSIGLSFAIPVSVVRNVVAQLEESGRVTRGWLGVTIQDVDKNLAESFGLERPRGALVVQLAPGGPAADADLREGDVIISFDGKDIPASSDLPHVVGLIAPGSRVPVVVMRDRKSKTIKVEVGGLDADDSYTLNSGGDGANQGGRLGLVVEEAPQEVLERSGLAGGVLVREVVPGSVAAQAGVMHGDIITLIASTPVKSVSSFDKAVDRLSSGSSVPLRLMRRGSPMFIGLKLKD</sequence>
<dbReference type="Pfam" id="PF13180">
    <property type="entry name" value="PDZ_2"/>
    <property type="match status" value="2"/>
</dbReference>
<dbReference type="SUPFAM" id="SSF50494">
    <property type="entry name" value="Trypsin-like serine proteases"/>
    <property type="match status" value="1"/>
</dbReference>
<organism evidence="17 18">
    <name type="scientific">Candidatus Seongchinamella marina</name>
    <dbReference type="NCBI Taxonomy" id="2518990"/>
    <lineage>
        <taxon>Bacteria</taxon>
        <taxon>Pseudomonadati</taxon>
        <taxon>Pseudomonadota</taxon>
        <taxon>Gammaproteobacteria</taxon>
        <taxon>Cellvibrionales</taxon>
        <taxon>Halieaceae</taxon>
        <taxon>Seongchinamella</taxon>
    </lineage>
</organism>
<evidence type="ECO:0000256" key="2">
    <source>
        <dbReference type="ARBA" id="ARBA00002610"/>
    </source>
</evidence>
<keyword evidence="12" id="KW-0720">Serine protease</keyword>
<dbReference type="PANTHER" id="PTHR22939">
    <property type="entry name" value="SERINE PROTEASE FAMILY S1C HTRA-RELATED"/>
    <property type="match status" value="1"/>
</dbReference>
<comment type="catalytic activity">
    <reaction evidence="1">
        <text>Acts on substrates that are at least partially unfolded. The cleavage site P1 residue is normally between a pair of hydrophobic residues, such as Val-|-Val.</text>
        <dbReference type="EC" id="3.4.21.107"/>
    </reaction>
</comment>
<dbReference type="PROSITE" id="PS50106">
    <property type="entry name" value="PDZ"/>
    <property type="match status" value="2"/>
</dbReference>
<dbReference type="Gene3D" id="2.40.10.120">
    <property type="match status" value="1"/>
</dbReference>
<reference evidence="17" key="1">
    <citation type="submission" date="2019-02" db="EMBL/GenBank/DDBJ databases">
        <authorList>
            <person name="Li S.-H."/>
        </authorList>
    </citation>
    <scope>NUCLEOTIDE SEQUENCE</scope>
    <source>
        <strain evidence="17">IMCC8485</strain>
    </source>
</reference>
<dbReference type="Pfam" id="PF13365">
    <property type="entry name" value="Trypsin_2"/>
    <property type="match status" value="1"/>
</dbReference>
<keyword evidence="8 15" id="KW-0732">Signal</keyword>
<evidence type="ECO:0000313" key="18">
    <source>
        <dbReference type="Proteomes" id="UP001143307"/>
    </source>
</evidence>
<dbReference type="PANTHER" id="PTHR22939:SF130">
    <property type="entry name" value="PERIPLASMIC SERINE ENDOPROTEASE DEGP-LIKE-RELATED"/>
    <property type="match status" value="1"/>
</dbReference>
<keyword evidence="18" id="KW-1185">Reference proteome</keyword>
<dbReference type="Gene3D" id="2.30.42.10">
    <property type="match status" value="2"/>
</dbReference>
<keyword evidence="13" id="KW-0346">Stress response</keyword>